<keyword evidence="3" id="KW-1185">Reference proteome</keyword>
<accession>A0AAN7K617</accession>
<proteinExistence type="predicted"/>
<reference evidence="2 3" key="1">
    <citation type="journal article" date="2023" name="Hortic Res">
        <title>Pangenome of water caltrop reveals structural variations and asymmetric subgenome divergence after allopolyploidization.</title>
        <authorList>
            <person name="Zhang X."/>
            <person name="Chen Y."/>
            <person name="Wang L."/>
            <person name="Yuan Y."/>
            <person name="Fang M."/>
            <person name="Shi L."/>
            <person name="Lu R."/>
            <person name="Comes H.P."/>
            <person name="Ma Y."/>
            <person name="Chen Y."/>
            <person name="Huang G."/>
            <person name="Zhou Y."/>
            <person name="Zheng Z."/>
            <person name="Qiu Y."/>
        </authorList>
    </citation>
    <scope>NUCLEOTIDE SEQUENCE [LARGE SCALE GENOMIC DNA]</scope>
    <source>
        <tissue evidence="2">Roots</tissue>
    </source>
</reference>
<dbReference type="Proteomes" id="UP001345219">
    <property type="component" value="Chromosome 5"/>
</dbReference>
<evidence type="ECO:0000313" key="2">
    <source>
        <dbReference type="EMBL" id="KAK4760317.1"/>
    </source>
</evidence>
<evidence type="ECO:0000313" key="3">
    <source>
        <dbReference type="Proteomes" id="UP001345219"/>
    </source>
</evidence>
<dbReference type="AlphaFoldDB" id="A0AAN7K617"/>
<sequence>MAWWMDGLWQEAPKQEAVMELGGNWQGKEARDPLSSGRGYLDRGGGGDGDSSSSRKKKSPAGGWEWDLKG</sequence>
<organism evidence="2 3">
    <name type="scientific">Trapa incisa</name>
    <dbReference type="NCBI Taxonomy" id="236973"/>
    <lineage>
        <taxon>Eukaryota</taxon>
        <taxon>Viridiplantae</taxon>
        <taxon>Streptophyta</taxon>
        <taxon>Embryophyta</taxon>
        <taxon>Tracheophyta</taxon>
        <taxon>Spermatophyta</taxon>
        <taxon>Magnoliopsida</taxon>
        <taxon>eudicotyledons</taxon>
        <taxon>Gunneridae</taxon>
        <taxon>Pentapetalae</taxon>
        <taxon>rosids</taxon>
        <taxon>malvids</taxon>
        <taxon>Myrtales</taxon>
        <taxon>Lythraceae</taxon>
        <taxon>Trapa</taxon>
    </lineage>
</organism>
<name>A0AAN7K617_9MYRT</name>
<evidence type="ECO:0000256" key="1">
    <source>
        <dbReference type="SAM" id="MobiDB-lite"/>
    </source>
</evidence>
<gene>
    <name evidence="2" type="ORF">SAY87_005210</name>
</gene>
<feature type="region of interest" description="Disordered" evidence="1">
    <location>
        <begin position="23"/>
        <end position="70"/>
    </location>
</feature>
<protein>
    <submittedName>
        <fullName evidence="2">Uncharacterized protein</fullName>
    </submittedName>
</protein>
<comment type="caution">
    <text evidence="2">The sequence shown here is derived from an EMBL/GenBank/DDBJ whole genome shotgun (WGS) entry which is preliminary data.</text>
</comment>
<dbReference type="EMBL" id="JAXIOK010000010">
    <property type="protein sequence ID" value="KAK4760317.1"/>
    <property type="molecule type" value="Genomic_DNA"/>
</dbReference>